<evidence type="ECO:0000313" key="2">
    <source>
        <dbReference type="EMBL" id="EKC50355.1"/>
    </source>
</evidence>
<sequence length="96" mass="11184">MTNQSTIDKLIEMRLTAMADAFRIQMDDPAMKEVPFEDRFGMLVDVEYSNRKNNRLKRLIRQAEFEQPDASIAAIDYHSGRKLNKALINRLATCEY</sequence>
<dbReference type="EMBL" id="AJWY01012287">
    <property type="protein sequence ID" value="EKC50355.1"/>
    <property type="molecule type" value="Genomic_DNA"/>
</dbReference>
<dbReference type="InterPro" id="IPR002611">
    <property type="entry name" value="IstB_ATP-bd"/>
</dbReference>
<dbReference type="GO" id="GO:0005524">
    <property type="term" value="F:ATP binding"/>
    <property type="evidence" value="ECO:0007669"/>
    <property type="project" value="InterPro"/>
</dbReference>
<feature type="domain" description="IstB-like ATP-binding" evidence="1">
    <location>
        <begin position="10"/>
        <end position="96"/>
    </location>
</feature>
<organism evidence="2">
    <name type="scientific">human gut metagenome</name>
    <dbReference type="NCBI Taxonomy" id="408170"/>
    <lineage>
        <taxon>unclassified sequences</taxon>
        <taxon>metagenomes</taxon>
        <taxon>organismal metagenomes</taxon>
    </lineage>
</organism>
<evidence type="ECO:0000259" key="1">
    <source>
        <dbReference type="Pfam" id="PF01695"/>
    </source>
</evidence>
<dbReference type="Pfam" id="PF01695">
    <property type="entry name" value="IstB_IS21"/>
    <property type="match status" value="1"/>
</dbReference>
<name>K1S9A5_9ZZZZ</name>
<dbReference type="AlphaFoldDB" id="K1S9A5"/>
<feature type="non-terminal residue" evidence="2">
    <location>
        <position position="96"/>
    </location>
</feature>
<accession>K1S9A5</accession>
<proteinExistence type="predicted"/>
<gene>
    <name evidence="2" type="ORF">LEA_17928</name>
</gene>
<reference evidence="2" key="1">
    <citation type="journal article" date="2013" name="Environ. Microbiol.">
        <title>Microbiota from the distal guts of lean and obese adolescents exhibit partial functional redundancy besides clear differences in community structure.</title>
        <authorList>
            <person name="Ferrer M."/>
            <person name="Ruiz A."/>
            <person name="Lanza F."/>
            <person name="Haange S.B."/>
            <person name="Oberbach A."/>
            <person name="Till H."/>
            <person name="Bargiela R."/>
            <person name="Campoy C."/>
            <person name="Segura M.T."/>
            <person name="Richter M."/>
            <person name="von Bergen M."/>
            <person name="Seifert J."/>
            <person name="Suarez A."/>
        </authorList>
    </citation>
    <scope>NUCLEOTIDE SEQUENCE</scope>
</reference>
<comment type="caution">
    <text evidence="2">The sequence shown here is derived from an EMBL/GenBank/DDBJ whole genome shotgun (WGS) entry which is preliminary data.</text>
</comment>
<protein>
    <submittedName>
        <fullName evidence="2">DNA replication protein</fullName>
    </submittedName>
</protein>